<dbReference type="InterPro" id="IPR000835">
    <property type="entry name" value="HTH_MarR-typ"/>
</dbReference>
<evidence type="ECO:0000313" key="2">
    <source>
        <dbReference type="EMBL" id="RZS85339.1"/>
    </source>
</evidence>
<dbReference type="Gene3D" id="1.10.10.10">
    <property type="entry name" value="Winged helix-like DNA-binding domain superfamily/Winged helix DNA-binding domain"/>
    <property type="match status" value="1"/>
</dbReference>
<dbReference type="InterPro" id="IPR039422">
    <property type="entry name" value="MarR/SlyA-like"/>
</dbReference>
<organism evidence="2 3">
    <name type="scientific">Pigmentiphaga kullae</name>
    <dbReference type="NCBI Taxonomy" id="151784"/>
    <lineage>
        <taxon>Bacteria</taxon>
        <taxon>Pseudomonadati</taxon>
        <taxon>Pseudomonadota</taxon>
        <taxon>Betaproteobacteria</taxon>
        <taxon>Burkholderiales</taxon>
        <taxon>Alcaligenaceae</taxon>
        <taxon>Pigmentiphaga</taxon>
    </lineage>
</organism>
<dbReference type="SMART" id="SM00347">
    <property type="entry name" value="HTH_MARR"/>
    <property type="match status" value="1"/>
</dbReference>
<dbReference type="Proteomes" id="UP000292445">
    <property type="component" value="Unassembled WGS sequence"/>
</dbReference>
<sequence>MSSDPRAFPSQSTVHLQIARTYAACISAFEQYTDIHIVRWRVLFMLYNRGESTQKELAEHTGLDGWSITRAVKPMEEEGFIERELVRSDNRLTLVKLTAAGRALYKRLEKRREAFLRHALHGMGPDEVELMERLLARVESNLADPELAAAFKPDPAA</sequence>
<reference evidence="2 3" key="1">
    <citation type="submission" date="2019-02" db="EMBL/GenBank/DDBJ databases">
        <title>Genomic Encyclopedia of Type Strains, Phase IV (KMG-IV): sequencing the most valuable type-strain genomes for metagenomic binning, comparative biology and taxonomic classification.</title>
        <authorList>
            <person name="Goeker M."/>
        </authorList>
    </citation>
    <scope>NUCLEOTIDE SEQUENCE [LARGE SCALE GENOMIC DNA]</scope>
    <source>
        <strain evidence="2 3">K24</strain>
    </source>
</reference>
<comment type="caution">
    <text evidence="2">The sequence shown here is derived from an EMBL/GenBank/DDBJ whole genome shotgun (WGS) entry which is preliminary data.</text>
</comment>
<dbReference type="PANTHER" id="PTHR33164:SF43">
    <property type="entry name" value="HTH-TYPE TRANSCRIPTIONAL REPRESSOR YETL"/>
    <property type="match status" value="1"/>
</dbReference>
<gene>
    <name evidence="2" type="ORF">EV675_1363</name>
</gene>
<dbReference type="OrthoDB" id="8640881at2"/>
<dbReference type="GO" id="GO:0006950">
    <property type="term" value="P:response to stress"/>
    <property type="evidence" value="ECO:0007669"/>
    <property type="project" value="TreeGrafter"/>
</dbReference>
<dbReference type="SUPFAM" id="SSF46785">
    <property type="entry name" value="Winged helix' DNA-binding domain"/>
    <property type="match status" value="1"/>
</dbReference>
<protein>
    <submittedName>
        <fullName evidence="2">DNA-binding MarR family transcriptional regulator</fullName>
    </submittedName>
</protein>
<proteinExistence type="predicted"/>
<dbReference type="AlphaFoldDB" id="A0A4Q7NK20"/>
<dbReference type="PROSITE" id="PS50995">
    <property type="entry name" value="HTH_MARR_2"/>
    <property type="match status" value="1"/>
</dbReference>
<dbReference type="EMBL" id="SGXC01000001">
    <property type="protein sequence ID" value="RZS85339.1"/>
    <property type="molecule type" value="Genomic_DNA"/>
</dbReference>
<dbReference type="InterPro" id="IPR036390">
    <property type="entry name" value="WH_DNA-bd_sf"/>
</dbReference>
<keyword evidence="3" id="KW-1185">Reference proteome</keyword>
<dbReference type="RefSeq" id="WP_130356564.1">
    <property type="nucleotide sequence ID" value="NZ_SGXC01000001.1"/>
</dbReference>
<feature type="domain" description="HTH marR-type" evidence="1">
    <location>
        <begin position="1"/>
        <end position="140"/>
    </location>
</feature>
<keyword evidence="2" id="KW-0238">DNA-binding</keyword>
<dbReference type="InterPro" id="IPR036388">
    <property type="entry name" value="WH-like_DNA-bd_sf"/>
</dbReference>
<dbReference type="PANTHER" id="PTHR33164">
    <property type="entry name" value="TRANSCRIPTIONAL REGULATOR, MARR FAMILY"/>
    <property type="match status" value="1"/>
</dbReference>
<evidence type="ECO:0000313" key="3">
    <source>
        <dbReference type="Proteomes" id="UP000292445"/>
    </source>
</evidence>
<dbReference type="GO" id="GO:0003677">
    <property type="term" value="F:DNA binding"/>
    <property type="evidence" value="ECO:0007669"/>
    <property type="project" value="UniProtKB-KW"/>
</dbReference>
<evidence type="ECO:0000259" key="1">
    <source>
        <dbReference type="PROSITE" id="PS50995"/>
    </source>
</evidence>
<accession>A0A4Q7NK20</accession>
<dbReference type="GO" id="GO:0003700">
    <property type="term" value="F:DNA-binding transcription factor activity"/>
    <property type="evidence" value="ECO:0007669"/>
    <property type="project" value="InterPro"/>
</dbReference>
<dbReference type="PRINTS" id="PR00598">
    <property type="entry name" value="HTHMARR"/>
</dbReference>
<dbReference type="Pfam" id="PF01047">
    <property type="entry name" value="MarR"/>
    <property type="match status" value="1"/>
</dbReference>
<name>A0A4Q7NK20_9BURK</name>